<keyword evidence="3" id="KW-0804">Transcription</keyword>
<dbReference type="RefSeq" id="WP_106536500.1">
    <property type="nucleotide sequence ID" value="NZ_ML142899.1"/>
</dbReference>
<reference evidence="5 6" key="1">
    <citation type="submission" date="2018-03" db="EMBL/GenBank/DDBJ databases">
        <title>Genomic Encyclopedia of Archaeal and Bacterial Type Strains, Phase II (KMG-II): from individual species to whole genera.</title>
        <authorList>
            <person name="Goeker M."/>
        </authorList>
    </citation>
    <scope>NUCLEOTIDE SEQUENCE [LARGE SCALE GENOMIC DNA]</scope>
    <source>
        <strain evidence="5 6">DSM 45211</strain>
    </source>
</reference>
<evidence type="ECO:0000259" key="4">
    <source>
        <dbReference type="PROSITE" id="PS50932"/>
    </source>
</evidence>
<organism evidence="5 6">
    <name type="scientific">Haloactinopolyspora alba</name>
    <dbReference type="NCBI Taxonomy" id="648780"/>
    <lineage>
        <taxon>Bacteria</taxon>
        <taxon>Bacillati</taxon>
        <taxon>Actinomycetota</taxon>
        <taxon>Actinomycetes</taxon>
        <taxon>Jiangellales</taxon>
        <taxon>Jiangellaceae</taxon>
        <taxon>Haloactinopolyspora</taxon>
    </lineage>
</organism>
<dbReference type="CDD" id="cd06267">
    <property type="entry name" value="PBP1_LacI_sugar_binding-like"/>
    <property type="match status" value="1"/>
</dbReference>
<dbReference type="AlphaFoldDB" id="A0A2P8E6Z0"/>
<evidence type="ECO:0000256" key="2">
    <source>
        <dbReference type="ARBA" id="ARBA00023125"/>
    </source>
</evidence>
<dbReference type="Proteomes" id="UP000243528">
    <property type="component" value="Unassembled WGS sequence"/>
</dbReference>
<dbReference type="EMBL" id="PYGE01000004">
    <property type="protein sequence ID" value="PSL05240.1"/>
    <property type="molecule type" value="Genomic_DNA"/>
</dbReference>
<comment type="caution">
    <text evidence="5">The sequence shown here is derived from an EMBL/GenBank/DDBJ whole genome shotgun (WGS) entry which is preliminary data.</text>
</comment>
<dbReference type="InterPro" id="IPR010982">
    <property type="entry name" value="Lambda_DNA-bd_dom_sf"/>
</dbReference>
<dbReference type="Gene3D" id="1.10.260.40">
    <property type="entry name" value="lambda repressor-like DNA-binding domains"/>
    <property type="match status" value="1"/>
</dbReference>
<dbReference type="InterPro" id="IPR000843">
    <property type="entry name" value="HTH_LacI"/>
</dbReference>
<feature type="domain" description="HTH lacI-type" evidence="4">
    <location>
        <begin position="2"/>
        <end position="56"/>
    </location>
</feature>
<evidence type="ECO:0000313" key="5">
    <source>
        <dbReference type="EMBL" id="PSL05240.1"/>
    </source>
</evidence>
<dbReference type="InterPro" id="IPR046335">
    <property type="entry name" value="LacI/GalR-like_sensor"/>
</dbReference>
<evidence type="ECO:0000313" key="6">
    <source>
        <dbReference type="Proteomes" id="UP000243528"/>
    </source>
</evidence>
<dbReference type="PROSITE" id="PS50932">
    <property type="entry name" value="HTH_LACI_2"/>
    <property type="match status" value="1"/>
</dbReference>
<evidence type="ECO:0000256" key="3">
    <source>
        <dbReference type="ARBA" id="ARBA00023163"/>
    </source>
</evidence>
<protein>
    <submittedName>
        <fullName evidence="5">LacI family transcriptional regulator</fullName>
    </submittedName>
</protein>
<dbReference type="PANTHER" id="PTHR30146:SF153">
    <property type="entry name" value="LACTOSE OPERON REPRESSOR"/>
    <property type="match status" value="1"/>
</dbReference>
<dbReference type="GO" id="GO:0000976">
    <property type="term" value="F:transcription cis-regulatory region binding"/>
    <property type="evidence" value="ECO:0007669"/>
    <property type="project" value="TreeGrafter"/>
</dbReference>
<dbReference type="Pfam" id="PF13377">
    <property type="entry name" value="Peripla_BP_3"/>
    <property type="match status" value="1"/>
</dbReference>
<evidence type="ECO:0000256" key="1">
    <source>
        <dbReference type="ARBA" id="ARBA00023015"/>
    </source>
</evidence>
<dbReference type="Gene3D" id="3.40.50.2300">
    <property type="match status" value="2"/>
</dbReference>
<dbReference type="OrthoDB" id="252678at2"/>
<keyword evidence="2" id="KW-0238">DNA-binding</keyword>
<dbReference type="SUPFAM" id="SSF53822">
    <property type="entry name" value="Periplasmic binding protein-like I"/>
    <property type="match status" value="1"/>
</dbReference>
<dbReference type="SMART" id="SM00354">
    <property type="entry name" value="HTH_LACI"/>
    <property type="match status" value="1"/>
</dbReference>
<keyword evidence="6" id="KW-1185">Reference proteome</keyword>
<dbReference type="PANTHER" id="PTHR30146">
    <property type="entry name" value="LACI-RELATED TRANSCRIPTIONAL REPRESSOR"/>
    <property type="match status" value="1"/>
</dbReference>
<gene>
    <name evidence="5" type="ORF">CLV30_104106</name>
</gene>
<sequence length="336" mass="35638">MATIADVARHAGVAPSTVSYALSGKRPISESARRRIDDSIRTLGYRPHAGARALASSKSNVVALMLPLRDDMHVPTLLQFATGVVTAARGHDHDVLLLTHDEGGDGISRVATGSMADALVVMDVEREDARIPVLRTLDRPCVLIGVAGDAGELTSVDLDFVAAGELAVDHLAELGHRHVGLVGQPPSVYSRRTGFADRFIEGFTAASQRHGARVAVRPCEFTYAGVATAVEALLAELPELTALVVHNEHAAPMLLETLSSMGRKVPDDISIVSMCTDDVAERMRVPLTSIAIPAAEIGSRAVDMVMNKLHGREAPGLTLLPPRLARRDSTAAPTGR</sequence>
<dbReference type="SUPFAM" id="SSF47413">
    <property type="entry name" value="lambda repressor-like DNA-binding domains"/>
    <property type="match status" value="1"/>
</dbReference>
<dbReference type="Pfam" id="PF00356">
    <property type="entry name" value="LacI"/>
    <property type="match status" value="1"/>
</dbReference>
<name>A0A2P8E6Z0_9ACTN</name>
<dbReference type="InterPro" id="IPR028082">
    <property type="entry name" value="Peripla_BP_I"/>
</dbReference>
<dbReference type="CDD" id="cd01392">
    <property type="entry name" value="HTH_LacI"/>
    <property type="match status" value="1"/>
</dbReference>
<keyword evidence="1" id="KW-0805">Transcription regulation</keyword>
<dbReference type="GO" id="GO:0003700">
    <property type="term" value="F:DNA-binding transcription factor activity"/>
    <property type="evidence" value="ECO:0007669"/>
    <property type="project" value="TreeGrafter"/>
</dbReference>
<proteinExistence type="predicted"/>
<accession>A0A2P8E6Z0</accession>